<evidence type="ECO:0000256" key="1">
    <source>
        <dbReference type="ARBA" id="ARBA00004922"/>
    </source>
</evidence>
<dbReference type="EC" id="2.4.1.255" evidence="3"/>
<comment type="pathway">
    <text evidence="1">Protein modification; protein glycosylation.</text>
</comment>
<evidence type="ECO:0000256" key="6">
    <source>
        <dbReference type="ARBA" id="ARBA00022737"/>
    </source>
</evidence>
<evidence type="ECO:0000256" key="5">
    <source>
        <dbReference type="ARBA" id="ARBA00022679"/>
    </source>
</evidence>
<dbReference type="InterPro" id="IPR051939">
    <property type="entry name" value="Glycosyltr_41/O-GlcNAc_trsf"/>
</dbReference>
<dbReference type="Proteomes" id="UP000198729">
    <property type="component" value="Unassembled WGS sequence"/>
</dbReference>
<name>A0A1G5SIQ6_9PROT</name>
<dbReference type="OrthoDB" id="101857at2"/>
<dbReference type="InterPro" id="IPR029489">
    <property type="entry name" value="OGT/SEC/SPY_C"/>
</dbReference>
<reference evidence="10 11" key="1">
    <citation type="submission" date="2016-10" db="EMBL/GenBank/DDBJ databases">
        <authorList>
            <person name="de Groot N.N."/>
        </authorList>
    </citation>
    <scope>NUCLEOTIDE SEQUENCE [LARGE SCALE GENOMIC DNA]</scope>
    <source>
        <strain evidence="10">1</strain>
    </source>
</reference>
<evidence type="ECO:0000259" key="9">
    <source>
        <dbReference type="Pfam" id="PF13844"/>
    </source>
</evidence>
<keyword evidence="6" id="KW-0677">Repeat</keyword>
<keyword evidence="7 8" id="KW-0802">TPR repeat</keyword>
<evidence type="ECO:0000256" key="7">
    <source>
        <dbReference type="ARBA" id="ARBA00022803"/>
    </source>
</evidence>
<dbReference type="Pfam" id="PF13844">
    <property type="entry name" value="Glyco_transf_41"/>
    <property type="match status" value="2"/>
</dbReference>
<dbReference type="Gene3D" id="3.40.50.2000">
    <property type="entry name" value="Glycogen Phosphorylase B"/>
    <property type="match status" value="1"/>
</dbReference>
<dbReference type="PANTHER" id="PTHR44835:SF1">
    <property type="entry name" value="PROTEIN O-GLCNAC TRANSFERASE"/>
    <property type="match status" value="1"/>
</dbReference>
<feature type="domain" description="O-GlcNAc transferase C-terminal" evidence="9">
    <location>
        <begin position="356"/>
        <end position="527"/>
    </location>
</feature>
<comment type="similarity">
    <text evidence="2">Belongs to the glycosyltransferase 41 family. O-GlcNAc transferase subfamily.</text>
</comment>
<keyword evidence="11" id="KW-1185">Reference proteome</keyword>
<dbReference type="EMBL" id="FMWO01000102">
    <property type="protein sequence ID" value="SCZ87086.1"/>
    <property type="molecule type" value="Genomic_DNA"/>
</dbReference>
<dbReference type="InterPro" id="IPR011990">
    <property type="entry name" value="TPR-like_helical_dom_sf"/>
</dbReference>
<gene>
    <name evidence="10" type="ORF">NSMM_90053</name>
</gene>
<dbReference type="PROSITE" id="PS50005">
    <property type="entry name" value="TPR"/>
    <property type="match status" value="2"/>
</dbReference>
<dbReference type="PANTHER" id="PTHR44835">
    <property type="entry name" value="UDP-N-ACETYLGLUCOSAMINE--PEPTIDE N-ACETYLGLUCOSAMINYLTRANSFERASE SPINDLY-RELATED"/>
    <property type="match status" value="1"/>
</dbReference>
<organism evidence="10 11">
    <name type="scientific">Nitrosomonas mobilis</name>
    <dbReference type="NCBI Taxonomy" id="51642"/>
    <lineage>
        <taxon>Bacteria</taxon>
        <taxon>Pseudomonadati</taxon>
        <taxon>Pseudomonadota</taxon>
        <taxon>Betaproteobacteria</taxon>
        <taxon>Nitrosomonadales</taxon>
        <taxon>Nitrosomonadaceae</taxon>
        <taxon>Nitrosomonas</taxon>
    </lineage>
</organism>
<dbReference type="AlphaFoldDB" id="A0A1G5SIQ6"/>
<dbReference type="SUPFAM" id="SSF48452">
    <property type="entry name" value="TPR-like"/>
    <property type="match status" value="1"/>
</dbReference>
<keyword evidence="4" id="KW-0328">Glycosyltransferase</keyword>
<evidence type="ECO:0000256" key="3">
    <source>
        <dbReference type="ARBA" id="ARBA00011970"/>
    </source>
</evidence>
<dbReference type="STRING" id="51642.NSMM_90053"/>
<dbReference type="Gene3D" id="3.40.50.11380">
    <property type="match status" value="1"/>
</dbReference>
<feature type="domain" description="O-GlcNAc transferase C-terminal" evidence="9">
    <location>
        <begin position="181"/>
        <end position="336"/>
    </location>
</feature>
<dbReference type="GO" id="GO:0097363">
    <property type="term" value="F:protein O-acetylglucosaminyltransferase activity"/>
    <property type="evidence" value="ECO:0007669"/>
    <property type="project" value="UniProtKB-EC"/>
</dbReference>
<keyword evidence="5" id="KW-0808">Transferase</keyword>
<accession>A0A1G5SIQ6</accession>
<evidence type="ECO:0000313" key="10">
    <source>
        <dbReference type="EMBL" id="SCZ87086.1"/>
    </source>
</evidence>
<feature type="repeat" description="TPR" evidence="8">
    <location>
        <begin position="105"/>
        <end position="138"/>
    </location>
</feature>
<dbReference type="Gene3D" id="1.25.40.10">
    <property type="entry name" value="Tetratricopeptide repeat domain"/>
    <property type="match status" value="1"/>
</dbReference>
<proteinExistence type="inferred from homology"/>
<evidence type="ECO:0000256" key="2">
    <source>
        <dbReference type="ARBA" id="ARBA00005386"/>
    </source>
</evidence>
<dbReference type="SMART" id="SM00028">
    <property type="entry name" value="TPR"/>
    <property type="match status" value="2"/>
</dbReference>
<dbReference type="Pfam" id="PF13181">
    <property type="entry name" value="TPR_8"/>
    <property type="match status" value="2"/>
</dbReference>
<dbReference type="RefSeq" id="WP_090288594.1">
    <property type="nucleotide sequence ID" value="NZ_FMWO01000102.1"/>
</dbReference>
<dbReference type="InterPro" id="IPR019734">
    <property type="entry name" value="TPR_rpt"/>
</dbReference>
<feature type="repeat" description="TPR" evidence="8">
    <location>
        <begin position="71"/>
        <end position="104"/>
    </location>
</feature>
<evidence type="ECO:0000313" key="11">
    <source>
        <dbReference type="Proteomes" id="UP000198729"/>
    </source>
</evidence>
<protein>
    <recommendedName>
        <fullName evidence="3">protein O-GlcNAc transferase</fullName>
        <ecNumber evidence="3">2.4.1.255</ecNumber>
    </recommendedName>
</protein>
<evidence type="ECO:0000256" key="8">
    <source>
        <dbReference type="PROSITE-ProRule" id="PRU00339"/>
    </source>
</evidence>
<evidence type="ECO:0000256" key="4">
    <source>
        <dbReference type="ARBA" id="ARBA00022676"/>
    </source>
</evidence>
<sequence length="560" mass="63519">MAPPADQQVEALIQLFMSKQYHELETQLHALLNYFPDWLIGWKILSDTYMVQKKDAREAAYRALQLNMQDPKEHCYYGLVLKSQSDLHGAAEAFEQAIRLKPDYVAAINNLGIVRKDLGDVQQGIAYFTRVLQLDPSYASCFSNLLFCLSHNDTADGDTLWDMHRKFAEFYEAPVKSRWKKHANSRVPGRALNIGFVSAAFREHSLSNFFEPVLPFLAQSAELSLHAYAASTIEDDTTARLKTHFKCWRTIDRLNDLELADIIRQDQIDILLDLDGHTSGNRLTMFALKPAPIQVSWLGYLATTGLTAMDYYIGDVYLNPPDFLDNQFSEKLIRLPVNAPFLPEDNAPDVNTLPALNNGHIMFACFNRINKITQSTVCLWSAILKQIPTAKLLLIGDLQSNNHRIIFDWFKQQGINMDRFIMMPKASLQDYLALHHRVDICLDTMPASGVTTTCHAAWMGVPTLCIAGDRMISRGAAAIMRHVALGDFVVNDAESYVRQACYFTKHLILLNDVRQQLRQRFKASLLTQSAQSAGALKSAFRIIWKRWCADKQAKSVMINH</sequence>